<feature type="region of interest" description="Disordered" evidence="2">
    <location>
        <begin position="632"/>
        <end position="690"/>
    </location>
</feature>
<dbReference type="SUPFAM" id="SSF82171">
    <property type="entry name" value="DPP6 N-terminal domain-like"/>
    <property type="match status" value="1"/>
</dbReference>
<dbReference type="OrthoDB" id="9760276at2"/>
<gene>
    <name evidence="4" type="ORF">SAMN02746009_02354</name>
</gene>
<dbReference type="Gene3D" id="2.120.10.30">
    <property type="entry name" value="TolB, C-terminal domain"/>
    <property type="match status" value="2"/>
</dbReference>
<organism evidence="4 5">
    <name type="scientific">Hymenobacter psychrotolerans DSM 18569</name>
    <dbReference type="NCBI Taxonomy" id="1121959"/>
    <lineage>
        <taxon>Bacteria</taxon>
        <taxon>Pseudomonadati</taxon>
        <taxon>Bacteroidota</taxon>
        <taxon>Cytophagia</taxon>
        <taxon>Cytophagales</taxon>
        <taxon>Hymenobacteraceae</taxon>
        <taxon>Hymenobacter</taxon>
    </lineage>
</organism>
<evidence type="ECO:0000313" key="4">
    <source>
        <dbReference type="EMBL" id="SHL20871.1"/>
    </source>
</evidence>
<evidence type="ECO:0000256" key="3">
    <source>
        <dbReference type="SAM" id="SignalP"/>
    </source>
</evidence>
<dbReference type="InterPro" id="IPR011659">
    <property type="entry name" value="WD40"/>
</dbReference>
<dbReference type="RefSeq" id="WP_139252239.1">
    <property type="nucleotide sequence ID" value="NZ_FRAS01000011.1"/>
</dbReference>
<dbReference type="PANTHER" id="PTHR36842:SF1">
    <property type="entry name" value="PROTEIN TOLB"/>
    <property type="match status" value="1"/>
</dbReference>
<name>A0A1M6YRC4_9BACT</name>
<evidence type="ECO:0000313" key="5">
    <source>
        <dbReference type="Proteomes" id="UP000183947"/>
    </source>
</evidence>
<comment type="similarity">
    <text evidence="1">Belongs to the TolB family.</text>
</comment>
<evidence type="ECO:0000256" key="2">
    <source>
        <dbReference type="SAM" id="MobiDB-lite"/>
    </source>
</evidence>
<feature type="signal peptide" evidence="3">
    <location>
        <begin position="1"/>
        <end position="33"/>
    </location>
</feature>
<dbReference type="Pfam" id="PF07676">
    <property type="entry name" value="PD40"/>
    <property type="match status" value="2"/>
</dbReference>
<dbReference type="EMBL" id="FRAS01000011">
    <property type="protein sequence ID" value="SHL20871.1"/>
    <property type="molecule type" value="Genomic_DNA"/>
</dbReference>
<reference evidence="5" key="1">
    <citation type="submission" date="2016-11" db="EMBL/GenBank/DDBJ databases">
        <authorList>
            <person name="Varghese N."/>
            <person name="Submissions S."/>
        </authorList>
    </citation>
    <scope>NUCLEOTIDE SEQUENCE [LARGE SCALE GENOMIC DNA]</scope>
    <source>
        <strain evidence="5">DSM 18569</strain>
    </source>
</reference>
<feature type="compositionally biased region" description="Polar residues" evidence="2">
    <location>
        <begin position="644"/>
        <end position="668"/>
    </location>
</feature>
<dbReference type="Proteomes" id="UP000183947">
    <property type="component" value="Unassembled WGS sequence"/>
</dbReference>
<sequence>MKHVSFFRWLGAERRPVLGAALLLLLAGGAAQAQTSQEAFGRVRIQYKKFDWQLLSTQNFNIYYYGGGDVAARRAAEYAEKELQRITGLVGYYPYSKTTMMLYNSVGDLRQSNIGLDQDKYQTGGETDLLRMSKVQIAFQGQQTQFKRDLSYQVTRVLLNDMMYGGSLKEVIQSTYLLQLPDWFVSGASAYAAEGWSVEMDDYMRDMTQQYEGNRTAPFFLRNPQLAGQSLWNYIAERYGYTSVQNILNLTRITRDVEVGISSSLNVPYKVFLRDWLAYYRQLNAQPQTPFTDVDDARALTGNNRKNIQYSQPVLSPNGQQLAYVSNDRGRYRVLVANRDGSGRRSIHRGGYKTPGQQVETRLPVLAWRGNGQVAVAEVEKGLMTLRLRAADGGASGLFARLGEALPFGRDKGSTIFEPFQQVLDLSYSPDGKSLVFTGVANGQGDLYVLRAGSRRPEKLTNDVFDDVQPAFLPGGSAIVFSSNRWLDSAGTARGNFAGVVNNYDLFLYHLDGRVQPVETLVSTISNEGRPRAISDEEIVYLGEESGVRSAYRYSLRTKQRTAISSFRTNLKDFDYSAASSTLGFVAADRGRDYVYLYPNYALPDNLTLAKTARQETLEDRSKPVVSPVVPILVPSGEPAPTVPETQNQQAAQPSTRPTNTPINTSDYQFDEDLPADRTASTRRSRTTPVVAAPVASAPLAAAQAPAGPFNYDTRFSIDNVVSSLYSDPFLGLGLIAQVNMSDLFENHRFRGGIFALTDLRTSNIFAEYTNLKRRYDWSIRYDKQAYFFDVRGAGRLRYARHAISPTIAYPLTHNLSVRGGPRFVTVSRNVFDELSGALDADRQYLGVNGELVFDNAVTTGVNMLEGTRMKIGMLKLNSLNDNGQDFGKIYIDLRHYQKIHRQIIWANRASYGQFIGQQKQTFRLGGMDNWINYDYQDGQFLNTSGPFYDPTEVFYQQFVTNLRGFDYSKRTGPRYVLFNSELRVPIVQYLSNKPIYSGFFRNLQLTAFGDAGTAYSGNNPFNENNSFNTQVVGGVGNAFSATVINFRNPMLIGYGFGVRTTLLGFYGKADLAWGQEDYVQKGPKFYLTLGYDF</sequence>
<dbReference type="STRING" id="1121959.SAMN02746009_02354"/>
<keyword evidence="5" id="KW-1185">Reference proteome</keyword>
<keyword evidence="3" id="KW-0732">Signal</keyword>
<dbReference type="InterPro" id="IPR011042">
    <property type="entry name" value="6-blade_b-propeller_TolB-like"/>
</dbReference>
<dbReference type="PANTHER" id="PTHR36842">
    <property type="entry name" value="PROTEIN TOLB HOMOLOG"/>
    <property type="match status" value="1"/>
</dbReference>
<dbReference type="AlphaFoldDB" id="A0A1M6YRC4"/>
<dbReference type="Gene3D" id="2.40.160.50">
    <property type="entry name" value="membrane protein fhac: a member of the omp85/tpsb transporter family"/>
    <property type="match status" value="1"/>
</dbReference>
<evidence type="ECO:0000256" key="1">
    <source>
        <dbReference type="ARBA" id="ARBA00009820"/>
    </source>
</evidence>
<proteinExistence type="inferred from homology"/>
<accession>A0A1M6YRC4</accession>
<protein>
    <submittedName>
        <fullName evidence="4">WD40-like Beta Propeller Repeat</fullName>
    </submittedName>
</protein>
<feature type="chain" id="PRO_5012477892" evidence="3">
    <location>
        <begin position="34"/>
        <end position="1094"/>
    </location>
</feature>